<comment type="caution">
    <text evidence="1">The sequence shown here is derived from an EMBL/GenBank/DDBJ whole genome shotgun (WGS) entry which is preliminary data.</text>
</comment>
<dbReference type="EMBL" id="SRLO01002851">
    <property type="protein sequence ID" value="TNN32194.1"/>
    <property type="molecule type" value="Genomic_DNA"/>
</dbReference>
<evidence type="ECO:0000313" key="1">
    <source>
        <dbReference type="EMBL" id="TNN32194.1"/>
    </source>
</evidence>
<keyword evidence="2" id="KW-1185">Reference proteome</keyword>
<protein>
    <submittedName>
        <fullName evidence="1">Uncharacterized protein</fullName>
    </submittedName>
</protein>
<reference evidence="1 2" key="1">
    <citation type="submission" date="2019-03" db="EMBL/GenBank/DDBJ databases">
        <title>First draft genome of Liparis tanakae, snailfish: a comprehensive survey of snailfish specific genes.</title>
        <authorList>
            <person name="Kim W."/>
            <person name="Song I."/>
            <person name="Jeong J.-H."/>
            <person name="Kim D."/>
            <person name="Kim S."/>
            <person name="Ryu S."/>
            <person name="Song J.Y."/>
            <person name="Lee S.K."/>
        </authorList>
    </citation>
    <scope>NUCLEOTIDE SEQUENCE [LARGE SCALE GENOMIC DNA]</scope>
    <source>
        <tissue evidence="1">Muscle</tissue>
    </source>
</reference>
<dbReference type="AlphaFoldDB" id="A0A4Z2EV04"/>
<dbReference type="InterPro" id="IPR042566">
    <property type="entry name" value="L1_C"/>
</dbReference>
<name>A0A4Z2EV04_9TELE</name>
<evidence type="ECO:0000313" key="2">
    <source>
        <dbReference type="Proteomes" id="UP000314294"/>
    </source>
</evidence>
<gene>
    <name evidence="1" type="ORF">EYF80_057648</name>
</gene>
<dbReference type="Proteomes" id="UP000314294">
    <property type="component" value="Unassembled WGS sequence"/>
</dbReference>
<proteinExistence type="predicted"/>
<accession>A0A4Z2EV04</accession>
<organism evidence="1 2">
    <name type="scientific">Liparis tanakae</name>
    <name type="common">Tanaka's snailfish</name>
    <dbReference type="NCBI Taxonomy" id="230148"/>
    <lineage>
        <taxon>Eukaryota</taxon>
        <taxon>Metazoa</taxon>
        <taxon>Chordata</taxon>
        <taxon>Craniata</taxon>
        <taxon>Vertebrata</taxon>
        <taxon>Euteleostomi</taxon>
        <taxon>Actinopterygii</taxon>
        <taxon>Neopterygii</taxon>
        <taxon>Teleostei</taxon>
        <taxon>Neoteleostei</taxon>
        <taxon>Acanthomorphata</taxon>
        <taxon>Eupercaria</taxon>
        <taxon>Perciformes</taxon>
        <taxon>Cottioidei</taxon>
        <taxon>Cottales</taxon>
        <taxon>Liparidae</taxon>
        <taxon>Liparis</taxon>
    </lineage>
</organism>
<sequence>MEKEIVLNWAKSHKDISYNGNGIRIFKDFSVAVAKKRSAFNEIKGLLYKRGVCFGMLYLARLRVTYDNREHFFNSPADAEAFYQERIRTPKNSSPTEER</sequence>
<dbReference type="Gene3D" id="3.30.250.20">
    <property type="entry name" value="L1 transposable element, C-terminal domain"/>
    <property type="match status" value="1"/>
</dbReference>
<dbReference type="OrthoDB" id="10059413at2759"/>